<dbReference type="EMBL" id="BMAT01010974">
    <property type="protein sequence ID" value="GFR64178.1"/>
    <property type="molecule type" value="Genomic_DNA"/>
</dbReference>
<gene>
    <name evidence="1" type="ORF">ElyMa_005499600</name>
</gene>
<comment type="caution">
    <text evidence="1">The sequence shown here is derived from an EMBL/GenBank/DDBJ whole genome shotgun (WGS) entry which is preliminary data.</text>
</comment>
<keyword evidence="2" id="KW-1185">Reference proteome</keyword>
<proteinExistence type="predicted"/>
<reference evidence="1 2" key="1">
    <citation type="journal article" date="2021" name="Elife">
        <title>Chloroplast acquisition without the gene transfer in kleptoplastic sea slugs, Plakobranchus ocellatus.</title>
        <authorList>
            <person name="Maeda T."/>
            <person name="Takahashi S."/>
            <person name="Yoshida T."/>
            <person name="Shimamura S."/>
            <person name="Takaki Y."/>
            <person name="Nagai Y."/>
            <person name="Toyoda A."/>
            <person name="Suzuki Y."/>
            <person name="Arimoto A."/>
            <person name="Ishii H."/>
            <person name="Satoh N."/>
            <person name="Nishiyama T."/>
            <person name="Hasebe M."/>
            <person name="Maruyama T."/>
            <person name="Minagawa J."/>
            <person name="Obokata J."/>
            <person name="Shigenobu S."/>
        </authorList>
    </citation>
    <scope>NUCLEOTIDE SEQUENCE [LARGE SCALE GENOMIC DNA]</scope>
</reference>
<accession>A0AAV4ESQ9</accession>
<protein>
    <submittedName>
        <fullName evidence="1">Uncharacterized protein</fullName>
    </submittedName>
</protein>
<sequence length="121" mass="13159">MPRYTLTNGASILRSGQTPRGARTRRETLSSSTLFFIQQQLSPVVRVALALRRFLVTCLSPSVVFISLAHVLATTATCDGHLDSIAELSTQHHHHSVILQEMSILSDGRTPSGVSSITFSL</sequence>
<evidence type="ECO:0000313" key="1">
    <source>
        <dbReference type="EMBL" id="GFR64178.1"/>
    </source>
</evidence>
<evidence type="ECO:0000313" key="2">
    <source>
        <dbReference type="Proteomes" id="UP000762676"/>
    </source>
</evidence>
<name>A0AAV4ESQ9_9GAST</name>
<organism evidence="1 2">
    <name type="scientific">Elysia marginata</name>
    <dbReference type="NCBI Taxonomy" id="1093978"/>
    <lineage>
        <taxon>Eukaryota</taxon>
        <taxon>Metazoa</taxon>
        <taxon>Spiralia</taxon>
        <taxon>Lophotrochozoa</taxon>
        <taxon>Mollusca</taxon>
        <taxon>Gastropoda</taxon>
        <taxon>Heterobranchia</taxon>
        <taxon>Euthyneura</taxon>
        <taxon>Panpulmonata</taxon>
        <taxon>Sacoglossa</taxon>
        <taxon>Placobranchoidea</taxon>
        <taxon>Plakobranchidae</taxon>
        <taxon>Elysia</taxon>
    </lineage>
</organism>
<dbReference type="Proteomes" id="UP000762676">
    <property type="component" value="Unassembled WGS sequence"/>
</dbReference>
<dbReference type="AlphaFoldDB" id="A0AAV4ESQ9"/>